<evidence type="ECO:0000256" key="2">
    <source>
        <dbReference type="ARBA" id="ARBA00005992"/>
    </source>
</evidence>
<dbReference type="Gene3D" id="2.40.440.10">
    <property type="entry name" value="L,D-transpeptidase catalytic domain-like"/>
    <property type="match status" value="1"/>
</dbReference>
<dbReference type="PANTHER" id="PTHR36699:SF1">
    <property type="entry name" value="L,D-TRANSPEPTIDASE YAFK-RELATED"/>
    <property type="match status" value="1"/>
</dbReference>
<dbReference type="GO" id="GO:0016740">
    <property type="term" value="F:transferase activity"/>
    <property type="evidence" value="ECO:0007669"/>
    <property type="project" value="UniProtKB-KW"/>
</dbReference>
<comment type="similarity">
    <text evidence="2">Belongs to the YkuD family.</text>
</comment>
<dbReference type="InterPro" id="IPR038063">
    <property type="entry name" value="Transpep_catalytic_dom"/>
</dbReference>
<evidence type="ECO:0000313" key="9">
    <source>
        <dbReference type="EMBL" id="SMC17953.1"/>
    </source>
</evidence>
<dbReference type="Pfam" id="PF03734">
    <property type="entry name" value="YkuD"/>
    <property type="match status" value="1"/>
</dbReference>
<comment type="pathway">
    <text evidence="1 7">Cell wall biogenesis; peptidoglycan biosynthesis.</text>
</comment>
<evidence type="ECO:0000256" key="6">
    <source>
        <dbReference type="ARBA" id="ARBA00023316"/>
    </source>
</evidence>
<keyword evidence="5 7" id="KW-0573">Peptidoglycan synthesis</keyword>
<keyword evidence="4 7" id="KW-0133">Cell shape</keyword>
<dbReference type="GO" id="GO:0004180">
    <property type="term" value="F:carboxypeptidase activity"/>
    <property type="evidence" value="ECO:0007669"/>
    <property type="project" value="UniProtKB-ARBA"/>
</dbReference>
<protein>
    <submittedName>
        <fullName evidence="9">L,D-transpeptidase catalytic domain</fullName>
    </submittedName>
</protein>
<dbReference type="STRING" id="1121390.SAMN02746041_00429"/>
<sequence length="244" mass="27329">MERIRMKGFGEEPAVKSHLVGALRIPAHLIVPVMFLSLLLMTACTVQGPASSGEISKQEAGQKRDAKEITRPRVSELKPVRIDYLRPVEDILDPQIFIYKDKRRLYVMDRGVLVRNYPIGLGNNPKGDKMAEGDGRTPEGRFYICLKNPRSKFYKSLALSYPEKKHAERAFMAGLLSPTQYRDIILALERGVQPPWDTPLGGEIFIHGGGAQGDWTDGCVALYNSDMRELYTMADLGTPVIVRP</sequence>
<accession>A0A1W1X2A2</accession>
<dbReference type="SUPFAM" id="SSF141523">
    <property type="entry name" value="L,D-transpeptidase catalytic domain-like"/>
    <property type="match status" value="1"/>
</dbReference>
<name>A0A1W1X2A2_9BACT</name>
<dbReference type="PANTHER" id="PTHR36699">
    <property type="entry name" value="LD-TRANSPEPTIDASE"/>
    <property type="match status" value="1"/>
</dbReference>
<keyword evidence="10" id="KW-1185">Reference proteome</keyword>
<evidence type="ECO:0000313" key="10">
    <source>
        <dbReference type="Proteomes" id="UP000192783"/>
    </source>
</evidence>
<evidence type="ECO:0000256" key="3">
    <source>
        <dbReference type="ARBA" id="ARBA00022679"/>
    </source>
</evidence>
<keyword evidence="3" id="KW-0808">Transferase</keyword>
<reference evidence="9 10" key="1">
    <citation type="submission" date="2017-04" db="EMBL/GenBank/DDBJ databases">
        <authorList>
            <person name="Afonso C.L."/>
            <person name="Miller P.J."/>
            <person name="Scott M.A."/>
            <person name="Spackman E."/>
            <person name="Goraichik I."/>
            <person name="Dimitrov K.M."/>
            <person name="Suarez D.L."/>
            <person name="Swayne D.E."/>
        </authorList>
    </citation>
    <scope>NUCLEOTIDE SEQUENCE [LARGE SCALE GENOMIC DNA]</scope>
    <source>
        <strain evidence="9 10">DSM 13146</strain>
    </source>
</reference>
<evidence type="ECO:0000256" key="5">
    <source>
        <dbReference type="ARBA" id="ARBA00022984"/>
    </source>
</evidence>
<gene>
    <name evidence="9" type="ORF">SAMN02746041_00429</name>
</gene>
<dbReference type="CDD" id="cd16913">
    <property type="entry name" value="YkuD_like"/>
    <property type="match status" value="1"/>
</dbReference>
<organism evidence="9 10">
    <name type="scientific">Desulfacinum hydrothermale DSM 13146</name>
    <dbReference type="NCBI Taxonomy" id="1121390"/>
    <lineage>
        <taxon>Bacteria</taxon>
        <taxon>Pseudomonadati</taxon>
        <taxon>Thermodesulfobacteriota</taxon>
        <taxon>Syntrophobacteria</taxon>
        <taxon>Syntrophobacterales</taxon>
        <taxon>Syntrophobacteraceae</taxon>
        <taxon>Desulfacinum</taxon>
    </lineage>
</organism>
<feature type="active site" description="Proton donor/acceptor" evidence="7">
    <location>
        <position position="207"/>
    </location>
</feature>
<feature type="active site" description="Nucleophile" evidence="7">
    <location>
        <position position="219"/>
    </location>
</feature>
<evidence type="ECO:0000259" key="8">
    <source>
        <dbReference type="PROSITE" id="PS52029"/>
    </source>
</evidence>
<keyword evidence="6 7" id="KW-0961">Cell wall biogenesis/degradation</keyword>
<proteinExistence type="inferred from homology"/>
<dbReference type="InterPro" id="IPR005490">
    <property type="entry name" value="LD_TPept_cat_dom"/>
</dbReference>
<evidence type="ECO:0000256" key="1">
    <source>
        <dbReference type="ARBA" id="ARBA00004752"/>
    </source>
</evidence>
<dbReference type="UniPathway" id="UPA00219"/>
<feature type="domain" description="L,D-TPase catalytic" evidence="8">
    <location>
        <begin position="94"/>
        <end position="243"/>
    </location>
</feature>
<dbReference type="GO" id="GO:0009252">
    <property type="term" value="P:peptidoglycan biosynthetic process"/>
    <property type="evidence" value="ECO:0007669"/>
    <property type="project" value="UniProtKB-UniPathway"/>
</dbReference>
<dbReference type="PROSITE" id="PS52029">
    <property type="entry name" value="LD_TPASE"/>
    <property type="match status" value="1"/>
</dbReference>
<dbReference type="EMBL" id="FWXF01000001">
    <property type="protein sequence ID" value="SMC17953.1"/>
    <property type="molecule type" value="Genomic_DNA"/>
</dbReference>
<evidence type="ECO:0000256" key="7">
    <source>
        <dbReference type="PROSITE-ProRule" id="PRU01373"/>
    </source>
</evidence>
<dbReference type="GO" id="GO:0008360">
    <property type="term" value="P:regulation of cell shape"/>
    <property type="evidence" value="ECO:0007669"/>
    <property type="project" value="UniProtKB-UniRule"/>
</dbReference>
<dbReference type="AlphaFoldDB" id="A0A1W1X2A2"/>
<dbReference type="GO" id="GO:0071555">
    <property type="term" value="P:cell wall organization"/>
    <property type="evidence" value="ECO:0007669"/>
    <property type="project" value="UniProtKB-UniRule"/>
</dbReference>
<dbReference type="Proteomes" id="UP000192783">
    <property type="component" value="Unassembled WGS sequence"/>
</dbReference>
<evidence type="ECO:0000256" key="4">
    <source>
        <dbReference type="ARBA" id="ARBA00022960"/>
    </source>
</evidence>